<feature type="transmembrane region" description="Helical" evidence="1">
    <location>
        <begin position="12"/>
        <end position="32"/>
    </location>
</feature>
<reference evidence="2 3" key="1">
    <citation type="submission" date="2016-11" db="EMBL/GenBank/DDBJ databases">
        <authorList>
            <person name="Jaros S."/>
            <person name="Januszkiewicz K."/>
            <person name="Wedrychowicz H."/>
        </authorList>
    </citation>
    <scope>NUCLEOTIDE SEQUENCE [LARGE SCALE GENOMIC DNA]</scope>
    <source>
        <strain evidence="2 3">DSM 15212</strain>
    </source>
</reference>
<sequence length="270" mass="32166">MFNGFKFNKKHRNYSFLLVFLMFIEFIFYFYIKPIKMYYFISEFKYLPTNIGARKEIFMGILYILAFSLFYSIAIISYKVIIKNERYSIKEVLRKSISNLTVFLSVKLMLLLTIDTIYSFLRFRVISYSGYIGYSMAVALNRLFYATSFSLFVFISLNLLNLGKKYLNTKYNFCEIKTFICSKTLLEIFIITLILRTPCIVYYKIFLSPSISDFFNNNNLNSIWDLMKILNLYSRVDPIYLFLAFSGRALARFFMFVKVFRFVDKTQGIK</sequence>
<dbReference type="EMBL" id="FRAG01000067">
    <property type="protein sequence ID" value="SHK47010.1"/>
    <property type="molecule type" value="Genomic_DNA"/>
</dbReference>
<organism evidence="2 3">
    <name type="scientific">Paramaledivibacter caminithermalis (strain DSM 15212 / CIP 107654 / DViRD3)</name>
    <name type="common">Clostridium caminithermale</name>
    <dbReference type="NCBI Taxonomy" id="1121301"/>
    <lineage>
        <taxon>Bacteria</taxon>
        <taxon>Bacillati</taxon>
        <taxon>Bacillota</taxon>
        <taxon>Clostridia</taxon>
        <taxon>Peptostreptococcales</taxon>
        <taxon>Caminicellaceae</taxon>
        <taxon>Paramaledivibacter</taxon>
    </lineage>
</organism>
<keyword evidence="1" id="KW-1133">Transmembrane helix</keyword>
<feature type="transmembrane region" description="Helical" evidence="1">
    <location>
        <begin position="57"/>
        <end position="81"/>
    </location>
</feature>
<evidence type="ECO:0000313" key="3">
    <source>
        <dbReference type="Proteomes" id="UP000184465"/>
    </source>
</evidence>
<feature type="transmembrane region" description="Helical" evidence="1">
    <location>
        <begin position="143"/>
        <end position="163"/>
    </location>
</feature>
<feature type="transmembrane region" description="Helical" evidence="1">
    <location>
        <begin position="102"/>
        <end position="123"/>
    </location>
</feature>
<gene>
    <name evidence="2" type="ORF">SAMN02745912_03399</name>
</gene>
<feature type="transmembrane region" description="Helical" evidence="1">
    <location>
        <begin position="239"/>
        <end position="260"/>
    </location>
</feature>
<keyword evidence="1" id="KW-0812">Transmembrane</keyword>
<keyword evidence="1" id="KW-0472">Membrane</keyword>
<feature type="transmembrane region" description="Helical" evidence="1">
    <location>
        <begin position="184"/>
        <end position="205"/>
    </location>
</feature>
<keyword evidence="3" id="KW-1185">Reference proteome</keyword>
<accession>A0A1M6SQT9</accession>
<evidence type="ECO:0000256" key="1">
    <source>
        <dbReference type="SAM" id="Phobius"/>
    </source>
</evidence>
<evidence type="ECO:0000313" key="2">
    <source>
        <dbReference type="EMBL" id="SHK47010.1"/>
    </source>
</evidence>
<name>A0A1M6SQT9_PARC5</name>
<protein>
    <submittedName>
        <fullName evidence="2">Uncharacterized protein</fullName>
    </submittedName>
</protein>
<proteinExistence type="predicted"/>
<dbReference type="Proteomes" id="UP000184465">
    <property type="component" value="Unassembled WGS sequence"/>
</dbReference>
<dbReference type="AlphaFoldDB" id="A0A1M6SQT9"/>